<dbReference type="InterPro" id="IPR019734">
    <property type="entry name" value="TPR_rpt"/>
</dbReference>
<reference evidence="3 4" key="1">
    <citation type="submission" date="2017-04" db="EMBL/GenBank/DDBJ databases">
        <title>Compelte genome sequence of WV33.</title>
        <authorList>
            <person name="Lee P.C."/>
        </authorList>
    </citation>
    <scope>NUCLEOTIDE SEQUENCE [LARGE SCALE GENOMIC DNA]</scope>
    <source>
        <strain evidence="3 4">WV33</strain>
    </source>
</reference>
<feature type="chain" id="PRO_5015436283" description="Tetratricopeptide repeat-like domain-containing protein" evidence="2">
    <location>
        <begin position="19"/>
        <end position="594"/>
    </location>
</feature>
<dbReference type="InterPro" id="IPR011990">
    <property type="entry name" value="TPR-like_helical_dom_sf"/>
</dbReference>
<protein>
    <recommendedName>
        <fullName evidence="5">Tetratricopeptide repeat-like domain-containing protein</fullName>
    </recommendedName>
</protein>
<dbReference type="SUPFAM" id="SSF48452">
    <property type="entry name" value="TPR-like"/>
    <property type="match status" value="2"/>
</dbReference>
<dbReference type="PANTHER" id="PTHR12558:SF13">
    <property type="entry name" value="CELL DIVISION CYCLE PROTEIN 27 HOMOLOG"/>
    <property type="match status" value="1"/>
</dbReference>
<dbReference type="AlphaFoldDB" id="A0A2S1LAC2"/>
<keyword evidence="4" id="KW-1185">Reference proteome</keyword>
<dbReference type="Pfam" id="PF13181">
    <property type="entry name" value="TPR_8"/>
    <property type="match status" value="2"/>
</dbReference>
<dbReference type="Pfam" id="PF13432">
    <property type="entry name" value="TPR_16"/>
    <property type="match status" value="1"/>
</dbReference>
<dbReference type="EMBL" id="CP020918">
    <property type="protein sequence ID" value="AWG20664.1"/>
    <property type="molecule type" value="Genomic_DNA"/>
</dbReference>
<evidence type="ECO:0000313" key="3">
    <source>
        <dbReference type="EMBL" id="AWG20664.1"/>
    </source>
</evidence>
<evidence type="ECO:0000256" key="2">
    <source>
        <dbReference type="SAM" id="SignalP"/>
    </source>
</evidence>
<feature type="repeat" description="TPR" evidence="1">
    <location>
        <begin position="17"/>
        <end position="50"/>
    </location>
</feature>
<dbReference type="KEGG" id="ffa:FFWV33_03475"/>
<accession>A0A2S1LAC2</accession>
<dbReference type="Gene3D" id="1.25.40.10">
    <property type="entry name" value="Tetratricopeptide repeat domain"/>
    <property type="match status" value="4"/>
</dbReference>
<gene>
    <name evidence="3" type="ORF">FFWV33_03475</name>
</gene>
<evidence type="ECO:0008006" key="5">
    <source>
        <dbReference type="Google" id="ProtNLM"/>
    </source>
</evidence>
<dbReference type="PROSITE" id="PS50005">
    <property type="entry name" value="TPR"/>
    <property type="match status" value="1"/>
</dbReference>
<sequence length="594" mass="68890">MKKLLLLIALLFSLCSVAQNEQLAQYYYDKGDFEKAKISYQELLESVPQNLQYFVRTVDCLQQLQQFDVAEKAIAIQLNKYRQASVLVEMGYNYQLQKNESKAKAFYDQALDRINQNPYEVYGVAATFEKKVLLDYALKAYEAAEIKMPNLTFNYQKGLLYGQMGNMEKMVDTFLEEAYVNPQNEVLIQNQMSRYMTGEGESTFSDLLRKALIVRVQKNQDVFWNQYLSWFYMQQKEFSKSFIQEKAIYKRNPISLSNIVNLAQTCIEEEDNDTAINALQFVLENAKDRDLLLQANLYLMKMKIDKALPKDYPMIQTELEALLKEYEIGPFSLSLQLMQAHFTAFNLNKPEAARAIIKKAMDLPLNDYQKADAKMELADILLFEQKFNQALLYYSQIELDLKNDVLAHEASLKAAKTSYFKADFTWALKQFKELKSASTQLIANDALEYFLLINDNTVADSTQTALKEFAKGDYLLYQNRNEEAIAQFQLVLKNFKGNEIESVALLRLGKIQEKLGNFPLALSEYQTIIDKHSDGIYIDEALYFSAEIYNKKLKEPERAKPLYEKVLFDHQDSIYFVEARKSFRILRGDTNILP</sequence>
<evidence type="ECO:0000256" key="1">
    <source>
        <dbReference type="PROSITE-ProRule" id="PRU00339"/>
    </source>
</evidence>
<dbReference type="PANTHER" id="PTHR12558">
    <property type="entry name" value="CELL DIVISION CYCLE 16,23,27"/>
    <property type="match status" value="1"/>
</dbReference>
<feature type="signal peptide" evidence="2">
    <location>
        <begin position="1"/>
        <end position="18"/>
    </location>
</feature>
<keyword evidence="1" id="KW-0802">TPR repeat</keyword>
<keyword evidence="2" id="KW-0732">Signal</keyword>
<proteinExistence type="predicted"/>
<dbReference type="RefSeq" id="WP_108739623.1">
    <property type="nucleotide sequence ID" value="NZ_CP020918.1"/>
</dbReference>
<name>A0A2S1LAC2_9FLAO</name>
<dbReference type="OrthoDB" id="9763354at2"/>
<dbReference type="Proteomes" id="UP000244527">
    <property type="component" value="Chromosome"/>
</dbReference>
<dbReference type="SMART" id="SM00028">
    <property type="entry name" value="TPR"/>
    <property type="match status" value="6"/>
</dbReference>
<organism evidence="3 4">
    <name type="scientific">Flavobacterium faecale</name>
    <dbReference type="NCBI Taxonomy" id="1355330"/>
    <lineage>
        <taxon>Bacteria</taxon>
        <taxon>Pseudomonadati</taxon>
        <taxon>Bacteroidota</taxon>
        <taxon>Flavobacteriia</taxon>
        <taxon>Flavobacteriales</taxon>
        <taxon>Flavobacteriaceae</taxon>
        <taxon>Flavobacterium</taxon>
    </lineage>
</organism>
<evidence type="ECO:0000313" key="4">
    <source>
        <dbReference type="Proteomes" id="UP000244527"/>
    </source>
</evidence>